<feature type="compositionally biased region" description="Polar residues" evidence="1">
    <location>
        <begin position="34"/>
        <end position="43"/>
    </location>
</feature>
<dbReference type="AlphaFoldDB" id="A0AAD7SYR6"/>
<name>A0AAD7SYR6_9TELE</name>
<gene>
    <name evidence="2" type="ORF">AAFF_G00201620</name>
</gene>
<evidence type="ECO:0000256" key="1">
    <source>
        <dbReference type="SAM" id="MobiDB-lite"/>
    </source>
</evidence>
<sequence length="72" mass="7702">MPSVNSVLSTVACCTQLAALASPERLEKSKRYHQTTSSDTSSMGAPLQYRGGDSCVLFKEGLRTPNVLSAPR</sequence>
<dbReference type="EMBL" id="JAINUG010000027">
    <property type="protein sequence ID" value="KAJ8410181.1"/>
    <property type="molecule type" value="Genomic_DNA"/>
</dbReference>
<organism evidence="2 3">
    <name type="scientific">Aldrovandia affinis</name>
    <dbReference type="NCBI Taxonomy" id="143900"/>
    <lineage>
        <taxon>Eukaryota</taxon>
        <taxon>Metazoa</taxon>
        <taxon>Chordata</taxon>
        <taxon>Craniata</taxon>
        <taxon>Vertebrata</taxon>
        <taxon>Euteleostomi</taxon>
        <taxon>Actinopterygii</taxon>
        <taxon>Neopterygii</taxon>
        <taxon>Teleostei</taxon>
        <taxon>Notacanthiformes</taxon>
        <taxon>Halosauridae</taxon>
        <taxon>Aldrovandia</taxon>
    </lineage>
</organism>
<dbReference type="Proteomes" id="UP001221898">
    <property type="component" value="Unassembled WGS sequence"/>
</dbReference>
<feature type="region of interest" description="Disordered" evidence="1">
    <location>
        <begin position="27"/>
        <end position="47"/>
    </location>
</feature>
<proteinExistence type="predicted"/>
<comment type="caution">
    <text evidence="2">The sequence shown here is derived from an EMBL/GenBank/DDBJ whole genome shotgun (WGS) entry which is preliminary data.</text>
</comment>
<evidence type="ECO:0000313" key="2">
    <source>
        <dbReference type="EMBL" id="KAJ8410181.1"/>
    </source>
</evidence>
<protein>
    <submittedName>
        <fullName evidence="2">Uncharacterized protein</fullName>
    </submittedName>
</protein>
<reference evidence="2" key="1">
    <citation type="journal article" date="2023" name="Science">
        <title>Genome structures resolve the early diversification of teleost fishes.</title>
        <authorList>
            <person name="Parey E."/>
            <person name="Louis A."/>
            <person name="Montfort J."/>
            <person name="Bouchez O."/>
            <person name="Roques C."/>
            <person name="Iampietro C."/>
            <person name="Lluch J."/>
            <person name="Castinel A."/>
            <person name="Donnadieu C."/>
            <person name="Desvignes T."/>
            <person name="Floi Bucao C."/>
            <person name="Jouanno E."/>
            <person name="Wen M."/>
            <person name="Mejri S."/>
            <person name="Dirks R."/>
            <person name="Jansen H."/>
            <person name="Henkel C."/>
            <person name="Chen W.J."/>
            <person name="Zahm M."/>
            <person name="Cabau C."/>
            <person name="Klopp C."/>
            <person name="Thompson A.W."/>
            <person name="Robinson-Rechavi M."/>
            <person name="Braasch I."/>
            <person name="Lecointre G."/>
            <person name="Bobe J."/>
            <person name="Postlethwait J.H."/>
            <person name="Berthelot C."/>
            <person name="Roest Crollius H."/>
            <person name="Guiguen Y."/>
        </authorList>
    </citation>
    <scope>NUCLEOTIDE SEQUENCE</scope>
    <source>
        <strain evidence="2">NC1722</strain>
    </source>
</reference>
<accession>A0AAD7SYR6</accession>
<keyword evidence="3" id="KW-1185">Reference proteome</keyword>
<evidence type="ECO:0000313" key="3">
    <source>
        <dbReference type="Proteomes" id="UP001221898"/>
    </source>
</evidence>